<dbReference type="InterPro" id="IPR005025">
    <property type="entry name" value="FMN_Rdtase-like_dom"/>
</dbReference>
<evidence type="ECO:0000259" key="2">
    <source>
        <dbReference type="PROSITE" id="PS50902"/>
    </source>
</evidence>
<dbReference type="Gene3D" id="3.40.50.360">
    <property type="match status" value="1"/>
</dbReference>
<dbReference type="Pfam" id="PF03358">
    <property type="entry name" value="FMN_red"/>
    <property type="match status" value="1"/>
</dbReference>
<accession>A0A9P6ATS5</accession>
<sequence>MAPKIAIVIYTLYGHIATLAEAEKKGIEEAGGTAQIFQVAETLSDEILAKMYAPKKPDYPIITPDILATFDGFLVGISTRFGGWPAQFKAFWDSTGGLWYSGGLVGKYVGIFIATGTPGGGQESTFYSALSTFVHHGLIIVPLGYGSAFPLLGNLTEVHGGSPYGAGTFAGADGSRQPTALELEIATIQGKSFWNTVKKTV</sequence>
<name>A0A9P6ATS5_9AGAM</name>
<dbReference type="PANTHER" id="PTHR30546">
    <property type="entry name" value="FLAVODOXIN-RELATED PROTEIN WRBA-RELATED"/>
    <property type="match status" value="1"/>
</dbReference>
<dbReference type="InterPro" id="IPR029039">
    <property type="entry name" value="Flavoprotein-like_sf"/>
</dbReference>
<dbReference type="PANTHER" id="PTHR30546:SF23">
    <property type="entry name" value="FLAVOPROTEIN-LIKE PROTEIN YCP4-RELATED"/>
    <property type="match status" value="1"/>
</dbReference>
<dbReference type="PROSITE" id="PS50902">
    <property type="entry name" value="FLAVODOXIN_LIKE"/>
    <property type="match status" value="1"/>
</dbReference>
<comment type="similarity">
    <text evidence="1">Belongs to the WrbA family.</text>
</comment>
<dbReference type="GO" id="GO:0016020">
    <property type="term" value="C:membrane"/>
    <property type="evidence" value="ECO:0007669"/>
    <property type="project" value="TreeGrafter"/>
</dbReference>
<feature type="domain" description="Flavodoxin-like" evidence="2">
    <location>
        <begin position="5"/>
        <end position="193"/>
    </location>
</feature>
<dbReference type="SUPFAM" id="SSF52218">
    <property type="entry name" value="Flavoproteins"/>
    <property type="match status" value="1"/>
</dbReference>
<proteinExistence type="inferred from homology"/>
<dbReference type="AlphaFoldDB" id="A0A9P6ATS5"/>
<protein>
    <submittedName>
        <fullName evidence="3">Benzoquinone reductase</fullName>
    </submittedName>
</protein>
<dbReference type="EMBL" id="MU129012">
    <property type="protein sequence ID" value="KAF9510691.1"/>
    <property type="molecule type" value="Genomic_DNA"/>
</dbReference>
<dbReference type="InterPro" id="IPR010089">
    <property type="entry name" value="Flavoprotein_WrbA-like"/>
</dbReference>
<dbReference type="NCBIfam" id="NF002999">
    <property type="entry name" value="PRK03767.1"/>
    <property type="match status" value="1"/>
</dbReference>
<evidence type="ECO:0000256" key="1">
    <source>
        <dbReference type="ARBA" id="ARBA00006961"/>
    </source>
</evidence>
<dbReference type="InterPro" id="IPR008254">
    <property type="entry name" value="Flavodoxin/NO_synth"/>
</dbReference>
<keyword evidence="4" id="KW-1185">Reference proteome</keyword>
<dbReference type="OrthoDB" id="504689at2759"/>
<dbReference type="GO" id="GO:0010181">
    <property type="term" value="F:FMN binding"/>
    <property type="evidence" value="ECO:0007669"/>
    <property type="project" value="InterPro"/>
</dbReference>
<dbReference type="GO" id="GO:0003955">
    <property type="term" value="F:NAD(P)H dehydrogenase (quinone) activity"/>
    <property type="evidence" value="ECO:0007669"/>
    <property type="project" value="InterPro"/>
</dbReference>
<comment type="caution">
    <text evidence="3">The sequence shown here is derived from an EMBL/GenBank/DDBJ whole genome shotgun (WGS) entry which is preliminary data.</text>
</comment>
<dbReference type="NCBIfam" id="TIGR01755">
    <property type="entry name" value="flav_wrbA"/>
    <property type="match status" value="1"/>
</dbReference>
<reference evidence="3" key="1">
    <citation type="journal article" date="2020" name="Nat. Commun.">
        <title>Large-scale genome sequencing of mycorrhizal fungi provides insights into the early evolution of symbiotic traits.</title>
        <authorList>
            <person name="Miyauchi S."/>
            <person name="Kiss E."/>
            <person name="Kuo A."/>
            <person name="Drula E."/>
            <person name="Kohler A."/>
            <person name="Sanchez-Garcia M."/>
            <person name="Morin E."/>
            <person name="Andreopoulos B."/>
            <person name="Barry K.W."/>
            <person name="Bonito G."/>
            <person name="Buee M."/>
            <person name="Carver A."/>
            <person name="Chen C."/>
            <person name="Cichocki N."/>
            <person name="Clum A."/>
            <person name="Culley D."/>
            <person name="Crous P.W."/>
            <person name="Fauchery L."/>
            <person name="Girlanda M."/>
            <person name="Hayes R.D."/>
            <person name="Keri Z."/>
            <person name="LaButti K."/>
            <person name="Lipzen A."/>
            <person name="Lombard V."/>
            <person name="Magnuson J."/>
            <person name="Maillard F."/>
            <person name="Murat C."/>
            <person name="Nolan M."/>
            <person name="Ohm R.A."/>
            <person name="Pangilinan J."/>
            <person name="Pereira M.F."/>
            <person name="Perotto S."/>
            <person name="Peter M."/>
            <person name="Pfister S."/>
            <person name="Riley R."/>
            <person name="Sitrit Y."/>
            <person name="Stielow J.B."/>
            <person name="Szollosi G."/>
            <person name="Zifcakova L."/>
            <person name="Stursova M."/>
            <person name="Spatafora J.W."/>
            <person name="Tedersoo L."/>
            <person name="Vaario L.M."/>
            <person name="Yamada A."/>
            <person name="Yan M."/>
            <person name="Wang P."/>
            <person name="Xu J."/>
            <person name="Bruns T."/>
            <person name="Baldrian P."/>
            <person name="Vilgalys R."/>
            <person name="Dunand C."/>
            <person name="Henrissat B."/>
            <person name="Grigoriev I.V."/>
            <person name="Hibbett D."/>
            <person name="Nagy L.G."/>
            <person name="Martin F.M."/>
        </authorList>
    </citation>
    <scope>NUCLEOTIDE SEQUENCE</scope>
    <source>
        <strain evidence="3">UP504</strain>
    </source>
</reference>
<gene>
    <name evidence="3" type="ORF">BS47DRAFT_1383849</name>
</gene>
<evidence type="ECO:0000313" key="3">
    <source>
        <dbReference type="EMBL" id="KAF9510691.1"/>
    </source>
</evidence>
<dbReference type="FunFam" id="3.40.50.360:FF:000001">
    <property type="entry name" value="NAD(P)H dehydrogenase (Quinone) FQR1-like"/>
    <property type="match status" value="1"/>
</dbReference>
<organism evidence="3 4">
    <name type="scientific">Hydnum rufescens UP504</name>
    <dbReference type="NCBI Taxonomy" id="1448309"/>
    <lineage>
        <taxon>Eukaryota</taxon>
        <taxon>Fungi</taxon>
        <taxon>Dikarya</taxon>
        <taxon>Basidiomycota</taxon>
        <taxon>Agaricomycotina</taxon>
        <taxon>Agaricomycetes</taxon>
        <taxon>Cantharellales</taxon>
        <taxon>Hydnaceae</taxon>
        <taxon>Hydnum</taxon>
    </lineage>
</organism>
<evidence type="ECO:0000313" key="4">
    <source>
        <dbReference type="Proteomes" id="UP000886523"/>
    </source>
</evidence>
<dbReference type="Proteomes" id="UP000886523">
    <property type="component" value="Unassembled WGS sequence"/>
</dbReference>